<feature type="domain" description="FecR protein" evidence="2">
    <location>
        <begin position="104"/>
        <end position="195"/>
    </location>
</feature>
<dbReference type="PANTHER" id="PTHR30273:SF2">
    <property type="entry name" value="PROTEIN FECR"/>
    <property type="match status" value="1"/>
</dbReference>
<reference evidence="4 5" key="1">
    <citation type="submission" date="2019-09" db="EMBL/GenBank/DDBJ databases">
        <title>Draft Whole-Genome sequence of Blastochloris sulfoviridis DSM 729.</title>
        <authorList>
            <person name="Meyer T.E."/>
            <person name="Kyndt J.A."/>
        </authorList>
    </citation>
    <scope>NUCLEOTIDE SEQUENCE [LARGE SCALE GENOMIC DNA]</scope>
    <source>
        <strain evidence="4 5">DSM 729</strain>
    </source>
</reference>
<keyword evidence="1" id="KW-0472">Membrane</keyword>
<feature type="transmembrane region" description="Helical" evidence="1">
    <location>
        <begin position="79"/>
        <end position="97"/>
    </location>
</feature>
<evidence type="ECO:0000259" key="2">
    <source>
        <dbReference type="Pfam" id="PF04773"/>
    </source>
</evidence>
<keyword evidence="5" id="KW-1185">Reference proteome</keyword>
<evidence type="ECO:0000256" key="1">
    <source>
        <dbReference type="SAM" id="Phobius"/>
    </source>
</evidence>
<dbReference type="Proteomes" id="UP000323886">
    <property type="component" value="Unassembled WGS sequence"/>
</dbReference>
<evidence type="ECO:0000259" key="3">
    <source>
        <dbReference type="Pfam" id="PF16220"/>
    </source>
</evidence>
<dbReference type="InterPro" id="IPR012373">
    <property type="entry name" value="Ferrdict_sens_TM"/>
</dbReference>
<evidence type="ECO:0000313" key="4">
    <source>
        <dbReference type="EMBL" id="KAA5602868.1"/>
    </source>
</evidence>
<dbReference type="Gene3D" id="2.60.120.1440">
    <property type="match status" value="1"/>
</dbReference>
<feature type="domain" description="FecR N-terminal" evidence="3">
    <location>
        <begin position="13"/>
        <end position="52"/>
    </location>
</feature>
<dbReference type="InterPro" id="IPR006860">
    <property type="entry name" value="FecR"/>
</dbReference>
<gene>
    <name evidence="4" type="ORF">F1193_03250</name>
</gene>
<dbReference type="OrthoDB" id="636724at2"/>
<dbReference type="PANTHER" id="PTHR30273">
    <property type="entry name" value="PERIPLASMIC SIGNAL SENSOR AND SIGMA FACTOR ACTIVATOR FECR-RELATED"/>
    <property type="match status" value="1"/>
</dbReference>
<dbReference type="Pfam" id="PF04773">
    <property type="entry name" value="FecR"/>
    <property type="match status" value="1"/>
</dbReference>
<name>A0A5M6I515_9HYPH</name>
<dbReference type="Gene3D" id="3.55.50.30">
    <property type="match status" value="1"/>
</dbReference>
<evidence type="ECO:0000313" key="5">
    <source>
        <dbReference type="Proteomes" id="UP000323886"/>
    </source>
</evidence>
<dbReference type="AlphaFoldDB" id="A0A5M6I515"/>
<dbReference type="RefSeq" id="WP_150096237.1">
    <property type="nucleotide sequence ID" value="NZ_VWPL01000004.1"/>
</dbReference>
<keyword evidence="1" id="KW-0812">Transmembrane</keyword>
<dbReference type="PIRSF" id="PIRSF018266">
    <property type="entry name" value="FecR"/>
    <property type="match status" value="1"/>
</dbReference>
<dbReference type="InterPro" id="IPR032623">
    <property type="entry name" value="FecR_N"/>
</dbReference>
<dbReference type="GO" id="GO:0016989">
    <property type="term" value="F:sigma factor antagonist activity"/>
    <property type="evidence" value="ECO:0007669"/>
    <property type="project" value="TreeGrafter"/>
</dbReference>
<dbReference type="Pfam" id="PF16220">
    <property type="entry name" value="DUF4880"/>
    <property type="match status" value="1"/>
</dbReference>
<accession>A0A5M6I515</accession>
<proteinExistence type="predicted"/>
<protein>
    <submittedName>
        <fullName evidence="4">DUF4880 domain-containing protein</fullName>
    </submittedName>
</protein>
<sequence length="312" mass="33901">MAKDAPDPTLVTALEWLVRLRDDKASDADRRAFQRWLAQDAAHAAAWTKAEGLWRRFDVVEPEIARLRRSQAAMSRRRALAVGGAALIGAGGIYALGRGDLMADVVTDVGERRTLVLADGSSVELGSHSALSVDVTDRGRDLRLFRGEGYFDVAADAGRPFRVHAAGGSIQALGTRFDVKHVDGLVTVAVAEHAVAVRAADAPAAIRVGQGWQVSYGRDGLGGLVRADLEAVEAWRQDRMVFQDVPLRRVLVEIERYRRGRILLLSGAIGAIPVTAVFDTRQPDDALQTIADTLPVRVLRATERIALVYPAW</sequence>
<organism evidence="4 5">
    <name type="scientific">Blastochloris sulfoviridis</name>
    <dbReference type="NCBI Taxonomy" id="50712"/>
    <lineage>
        <taxon>Bacteria</taxon>
        <taxon>Pseudomonadati</taxon>
        <taxon>Pseudomonadota</taxon>
        <taxon>Alphaproteobacteria</taxon>
        <taxon>Hyphomicrobiales</taxon>
        <taxon>Blastochloridaceae</taxon>
        <taxon>Blastochloris</taxon>
    </lineage>
</organism>
<keyword evidence="1" id="KW-1133">Transmembrane helix</keyword>
<comment type="caution">
    <text evidence="4">The sequence shown here is derived from an EMBL/GenBank/DDBJ whole genome shotgun (WGS) entry which is preliminary data.</text>
</comment>
<dbReference type="EMBL" id="VWPL01000004">
    <property type="protein sequence ID" value="KAA5602868.1"/>
    <property type="molecule type" value="Genomic_DNA"/>
</dbReference>